<comment type="caution">
    <text evidence="2">The sequence shown here is derived from an EMBL/GenBank/DDBJ whole genome shotgun (WGS) entry which is preliminary data.</text>
</comment>
<feature type="chain" id="PRO_5047205618" evidence="1">
    <location>
        <begin position="19"/>
        <end position="102"/>
    </location>
</feature>
<accession>A0ABQ2FF28</accession>
<keyword evidence="3" id="KW-1185">Reference proteome</keyword>
<dbReference type="RefSeq" id="WP_189067229.1">
    <property type="nucleotide sequence ID" value="NZ_BMPE01000001.1"/>
</dbReference>
<evidence type="ECO:0000313" key="2">
    <source>
        <dbReference type="EMBL" id="GGK88077.1"/>
    </source>
</evidence>
<keyword evidence="1" id="KW-0732">Signal</keyword>
<organism evidence="2 3">
    <name type="scientific">Deinococcus radiotolerans</name>
    <dbReference type="NCBI Taxonomy" id="1309407"/>
    <lineage>
        <taxon>Bacteria</taxon>
        <taxon>Thermotogati</taxon>
        <taxon>Deinococcota</taxon>
        <taxon>Deinococci</taxon>
        <taxon>Deinococcales</taxon>
        <taxon>Deinococcaceae</taxon>
        <taxon>Deinococcus</taxon>
    </lineage>
</organism>
<reference evidence="3" key="1">
    <citation type="journal article" date="2019" name="Int. J. Syst. Evol. Microbiol.">
        <title>The Global Catalogue of Microorganisms (GCM) 10K type strain sequencing project: providing services to taxonomists for standard genome sequencing and annotation.</title>
        <authorList>
            <consortium name="The Broad Institute Genomics Platform"/>
            <consortium name="The Broad Institute Genome Sequencing Center for Infectious Disease"/>
            <person name="Wu L."/>
            <person name="Ma J."/>
        </authorList>
    </citation>
    <scope>NUCLEOTIDE SEQUENCE [LARGE SCALE GENOMIC DNA]</scope>
    <source>
        <strain evidence="3">JCM 19173</strain>
    </source>
</reference>
<evidence type="ECO:0000256" key="1">
    <source>
        <dbReference type="SAM" id="SignalP"/>
    </source>
</evidence>
<proteinExistence type="predicted"/>
<feature type="signal peptide" evidence="1">
    <location>
        <begin position="1"/>
        <end position="18"/>
    </location>
</feature>
<protein>
    <submittedName>
        <fullName evidence="2">Uncharacterized protein</fullName>
    </submittedName>
</protein>
<dbReference type="Proteomes" id="UP000604341">
    <property type="component" value="Unassembled WGS sequence"/>
</dbReference>
<name>A0ABQ2FF28_9DEIO</name>
<evidence type="ECO:0000313" key="3">
    <source>
        <dbReference type="Proteomes" id="UP000604341"/>
    </source>
</evidence>
<sequence length="102" mass="11020">MRRILCLLALSAPCSGLATPVTMQFRLTVRPACERWTATADTLTLRCTRDYHPADPRALPELQGQLPPGEWTLRDSSAAPTGGTLNTYVLTPGSGAAPTDFY</sequence>
<gene>
    <name evidence="2" type="ORF">GCM10010844_03350</name>
</gene>
<dbReference type="EMBL" id="BMPE01000001">
    <property type="protein sequence ID" value="GGK88077.1"/>
    <property type="molecule type" value="Genomic_DNA"/>
</dbReference>